<reference evidence="2" key="1">
    <citation type="submission" date="2020-05" db="EMBL/GenBank/DDBJ databases">
        <authorList>
            <person name="Chiriac C."/>
            <person name="Salcher M."/>
            <person name="Ghai R."/>
            <person name="Kavagutti S V."/>
        </authorList>
    </citation>
    <scope>NUCLEOTIDE SEQUENCE</scope>
</reference>
<name>A0A6J7L9H4_9ZZZZ</name>
<dbReference type="EMBL" id="CAFBNL010000146">
    <property type="protein sequence ID" value="CAB4963552.1"/>
    <property type="molecule type" value="Genomic_DNA"/>
</dbReference>
<feature type="compositionally biased region" description="Polar residues" evidence="1">
    <location>
        <begin position="1"/>
        <end position="12"/>
    </location>
</feature>
<gene>
    <name evidence="2" type="ORF">UFOPK3789_01445</name>
</gene>
<accession>A0A6J7L9H4</accession>
<protein>
    <submittedName>
        <fullName evidence="2">Unannotated protein</fullName>
    </submittedName>
</protein>
<feature type="region of interest" description="Disordered" evidence="1">
    <location>
        <begin position="1"/>
        <end position="22"/>
    </location>
</feature>
<sequence length="49" mass="4983">MLSAPSAGTGTQAAGRAPKRAGMIPAIEAPEKSGLIGSIPMTVAFQMRR</sequence>
<dbReference type="AlphaFoldDB" id="A0A6J7L9H4"/>
<evidence type="ECO:0000313" key="2">
    <source>
        <dbReference type="EMBL" id="CAB4963552.1"/>
    </source>
</evidence>
<evidence type="ECO:0000256" key="1">
    <source>
        <dbReference type="SAM" id="MobiDB-lite"/>
    </source>
</evidence>
<proteinExistence type="predicted"/>
<organism evidence="2">
    <name type="scientific">freshwater metagenome</name>
    <dbReference type="NCBI Taxonomy" id="449393"/>
    <lineage>
        <taxon>unclassified sequences</taxon>
        <taxon>metagenomes</taxon>
        <taxon>ecological metagenomes</taxon>
    </lineage>
</organism>